<sequence>MTDAVIKRYHEEIFYGEWTTNGAKSGAPNDFAGGCLNFSGTFCNNPQYMFDITHSDSEVMFALTQKELNEGQKRRDPYVTIGMHVMKVENNRIHRVHQPMAPAGTSDYANARSVFLHLREMAVGRYILLPTTFAPREQTAYMLRIYSNHDIKPVILTKHAPRKGFCGCKMAETVTRINIHGALIDGGRDVNAYCVLESYKIKVRTATIRGTTKPEWNEQYVFHRWES</sequence>
<dbReference type="SMART" id="SM00720">
    <property type="entry name" value="calpain_III"/>
    <property type="match status" value="1"/>
</dbReference>
<dbReference type="InterPro" id="IPR022683">
    <property type="entry name" value="Calpain_III"/>
</dbReference>
<evidence type="ECO:0000256" key="2">
    <source>
        <dbReference type="ARBA" id="ARBA00022670"/>
    </source>
</evidence>
<dbReference type="Proteomes" id="UP000095283">
    <property type="component" value="Unplaced"/>
</dbReference>
<protein>
    <submittedName>
        <fullName evidence="7">Calpain_III domain-containing protein</fullName>
    </submittedName>
</protein>
<dbReference type="PRINTS" id="PR00704">
    <property type="entry name" value="CALPAIN"/>
</dbReference>
<organism evidence="6 7">
    <name type="scientific">Heterorhabditis bacteriophora</name>
    <name type="common">Entomopathogenic nematode worm</name>
    <dbReference type="NCBI Taxonomy" id="37862"/>
    <lineage>
        <taxon>Eukaryota</taxon>
        <taxon>Metazoa</taxon>
        <taxon>Ecdysozoa</taxon>
        <taxon>Nematoda</taxon>
        <taxon>Chromadorea</taxon>
        <taxon>Rhabditida</taxon>
        <taxon>Rhabditina</taxon>
        <taxon>Rhabditomorpha</taxon>
        <taxon>Strongyloidea</taxon>
        <taxon>Heterorhabditidae</taxon>
        <taxon>Heterorhabditis</taxon>
    </lineage>
</organism>
<evidence type="ECO:0000256" key="4">
    <source>
        <dbReference type="ARBA" id="ARBA00022807"/>
    </source>
</evidence>
<dbReference type="Gene3D" id="2.60.40.150">
    <property type="entry name" value="C2 domain"/>
    <property type="match status" value="1"/>
</dbReference>
<dbReference type="SUPFAM" id="SSF49562">
    <property type="entry name" value="C2 domain (Calcium/lipid-binding domain, CaLB)"/>
    <property type="match status" value="1"/>
</dbReference>
<name>A0A1I7WSD2_HETBA</name>
<comment type="similarity">
    <text evidence="1">Belongs to the peptidase C2 family.</text>
</comment>
<keyword evidence="6" id="KW-1185">Reference proteome</keyword>
<dbReference type="GO" id="GO:0004198">
    <property type="term" value="F:calcium-dependent cysteine-type endopeptidase activity"/>
    <property type="evidence" value="ECO:0007669"/>
    <property type="project" value="InterPro"/>
</dbReference>
<dbReference type="PANTHER" id="PTHR10183">
    <property type="entry name" value="CALPAIN"/>
    <property type="match status" value="1"/>
</dbReference>
<proteinExistence type="inferred from homology"/>
<dbReference type="Pfam" id="PF00168">
    <property type="entry name" value="C2"/>
    <property type="match status" value="1"/>
</dbReference>
<dbReference type="InterPro" id="IPR022682">
    <property type="entry name" value="Calpain_domain_III"/>
</dbReference>
<accession>A0A1I7WSD2</accession>
<feature type="domain" description="Peptidase C2 calpain" evidence="5">
    <location>
        <begin position="8"/>
        <end position="154"/>
    </location>
</feature>
<keyword evidence="3" id="KW-0378">Hydrolase</keyword>
<dbReference type="InterPro" id="IPR035892">
    <property type="entry name" value="C2_domain_sf"/>
</dbReference>
<dbReference type="WBParaSite" id="Hba_08095">
    <property type="protein sequence ID" value="Hba_08095"/>
    <property type="gene ID" value="Hba_08095"/>
</dbReference>
<dbReference type="GO" id="GO:0006508">
    <property type="term" value="P:proteolysis"/>
    <property type="evidence" value="ECO:0007669"/>
    <property type="project" value="UniProtKB-KW"/>
</dbReference>
<evidence type="ECO:0000259" key="5">
    <source>
        <dbReference type="SMART" id="SM00720"/>
    </source>
</evidence>
<dbReference type="Gene3D" id="2.60.120.380">
    <property type="match status" value="1"/>
</dbReference>
<keyword evidence="4" id="KW-0788">Thiol protease</keyword>
<dbReference type="AlphaFoldDB" id="A0A1I7WSD2"/>
<keyword evidence="2" id="KW-0645">Protease</keyword>
<dbReference type="InterPro" id="IPR000008">
    <property type="entry name" value="C2_dom"/>
</dbReference>
<evidence type="ECO:0000313" key="7">
    <source>
        <dbReference type="WBParaSite" id="Hba_08095"/>
    </source>
</evidence>
<dbReference type="GO" id="GO:0005737">
    <property type="term" value="C:cytoplasm"/>
    <property type="evidence" value="ECO:0007669"/>
    <property type="project" value="TreeGrafter"/>
</dbReference>
<evidence type="ECO:0000256" key="3">
    <source>
        <dbReference type="ARBA" id="ARBA00022801"/>
    </source>
</evidence>
<dbReference type="Pfam" id="PF01067">
    <property type="entry name" value="Calpain_III"/>
    <property type="match status" value="1"/>
</dbReference>
<dbReference type="InterPro" id="IPR022684">
    <property type="entry name" value="Calpain_cysteine_protease"/>
</dbReference>
<dbReference type="PANTHER" id="PTHR10183:SF379">
    <property type="entry name" value="CALPAIN-5"/>
    <property type="match status" value="1"/>
</dbReference>
<dbReference type="InterPro" id="IPR036213">
    <property type="entry name" value="Calpain_III_sf"/>
</dbReference>
<evidence type="ECO:0000256" key="1">
    <source>
        <dbReference type="ARBA" id="ARBA00007623"/>
    </source>
</evidence>
<evidence type="ECO:0000313" key="6">
    <source>
        <dbReference type="Proteomes" id="UP000095283"/>
    </source>
</evidence>
<reference evidence="7" key="1">
    <citation type="submission" date="2016-11" db="UniProtKB">
        <authorList>
            <consortium name="WormBaseParasite"/>
        </authorList>
    </citation>
    <scope>IDENTIFICATION</scope>
</reference>
<dbReference type="SUPFAM" id="SSF49758">
    <property type="entry name" value="Calpain large subunit, middle domain (domain III)"/>
    <property type="match status" value="1"/>
</dbReference>